<dbReference type="AlphaFoldDB" id="A0A1J3F9W5"/>
<reference evidence="3" key="1">
    <citation type="submission" date="2016-07" db="EMBL/GenBank/DDBJ databases">
        <title>De novo transcriptome assembly of four accessions of the metal hyperaccumulator plant Noccaea caerulescens.</title>
        <authorList>
            <person name="Blande D."/>
            <person name="Halimaa P."/>
            <person name="Tervahauta A.I."/>
            <person name="Aarts M.G."/>
            <person name="Karenlampi S.O."/>
        </authorList>
    </citation>
    <scope>NUCLEOTIDE SEQUENCE</scope>
</reference>
<name>A0A1J3F9W5_NOCCA</name>
<protein>
    <submittedName>
        <fullName evidence="3">UPF0725 protein</fullName>
    </submittedName>
</protein>
<feature type="region of interest" description="Disordered" evidence="1">
    <location>
        <begin position="292"/>
        <end position="361"/>
    </location>
</feature>
<dbReference type="PANTHER" id="PTHR31260:SF70">
    <property type="entry name" value="(RAPE) HYPOTHETICAL PROTEIN"/>
    <property type="match status" value="1"/>
</dbReference>
<dbReference type="PANTHER" id="PTHR31260">
    <property type="entry name" value="CYSTATIN/MONELLIN SUPERFAMILY PROTEIN"/>
    <property type="match status" value="1"/>
</dbReference>
<dbReference type="InterPro" id="IPR006462">
    <property type="entry name" value="MS5"/>
</dbReference>
<sequence length="361" mass="40484">MVPWLSTEEGREKYMQLLIESEEFCGTSVLLGLGSDGIGIERSLTICNAPPFSPCSVLVRLYATMSLHCYNLLQGKNVELSHVLRYSKTLGSPAASEYGITMDAMDPSLGLVRTFQTSISEQSYGKLALICNVATPPHGETKKICNIGDEIQRSRHVYELHLTDRMPEMPPLNPFQNTNGCYLLKKSEVEENEWIRMYLDLAYATTLRGTTRGPDLSKLEIVEVAVSIEEESCDDTNDEGLGLCRATNAIFYIRHMYWCRAWLKKKDVDRIAIVRRIFNHRTSRLSLVGQIHSSQTSIPKPKNDENPSLVAPLNRKSSQTIRTKIGGKHSGGYDSLVRQKTQGIQKPIRRRSIGSSSAQDN</sequence>
<dbReference type="EMBL" id="GEVI01012393">
    <property type="protein sequence ID" value="JAU19927.1"/>
    <property type="molecule type" value="Transcribed_RNA"/>
</dbReference>
<gene>
    <name evidence="2" type="ORF">GA_TR6272_c0_g1_i1_g.20626</name>
    <name evidence="3" type="ORF">LC_TR15456_c0_g1_i1_g.52497</name>
</gene>
<organism evidence="3">
    <name type="scientific">Noccaea caerulescens</name>
    <name type="common">Alpine penny-cress</name>
    <name type="synonym">Thlaspi caerulescens</name>
    <dbReference type="NCBI Taxonomy" id="107243"/>
    <lineage>
        <taxon>Eukaryota</taxon>
        <taxon>Viridiplantae</taxon>
        <taxon>Streptophyta</taxon>
        <taxon>Embryophyta</taxon>
        <taxon>Tracheophyta</taxon>
        <taxon>Spermatophyta</taxon>
        <taxon>Magnoliopsida</taxon>
        <taxon>eudicotyledons</taxon>
        <taxon>Gunneridae</taxon>
        <taxon>Pentapetalae</taxon>
        <taxon>rosids</taxon>
        <taxon>malvids</taxon>
        <taxon>Brassicales</taxon>
        <taxon>Brassicaceae</taxon>
        <taxon>Coluteocarpeae</taxon>
        <taxon>Noccaea</taxon>
    </lineage>
</organism>
<evidence type="ECO:0000313" key="3">
    <source>
        <dbReference type="EMBL" id="JAU40358.1"/>
    </source>
</evidence>
<dbReference type="EMBL" id="GEVK01012474">
    <property type="protein sequence ID" value="JAU40358.1"/>
    <property type="molecule type" value="Transcribed_RNA"/>
</dbReference>
<dbReference type="NCBIfam" id="TIGR01572">
    <property type="entry name" value="A_thl_para_3677"/>
    <property type="match status" value="1"/>
</dbReference>
<accession>A0A1J3F9W5</accession>
<dbReference type="Pfam" id="PF04776">
    <property type="entry name" value="protein_MS5"/>
    <property type="match status" value="1"/>
</dbReference>
<evidence type="ECO:0000256" key="1">
    <source>
        <dbReference type="SAM" id="MobiDB-lite"/>
    </source>
</evidence>
<evidence type="ECO:0000313" key="2">
    <source>
        <dbReference type="EMBL" id="JAU19927.1"/>
    </source>
</evidence>
<proteinExistence type="predicted"/>